<evidence type="ECO:0000256" key="5">
    <source>
        <dbReference type="ARBA" id="ARBA00022475"/>
    </source>
</evidence>
<evidence type="ECO:0000313" key="12">
    <source>
        <dbReference type="EMBL" id="SDH51692.1"/>
    </source>
</evidence>
<keyword evidence="13" id="KW-1185">Reference proteome</keyword>
<evidence type="ECO:0000313" key="13">
    <source>
        <dbReference type="Proteomes" id="UP000217076"/>
    </source>
</evidence>
<accession>A0A1G8D1Y3</accession>
<keyword evidence="5" id="KW-1003">Cell membrane</keyword>
<evidence type="ECO:0000256" key="2">
    <source>
        <dbReference type="ARBA" id="ARBA00010004"/>
    </source>
</evidence>
<dbReference type="InterPro" id="IPR012823">
    <property type="entry name" value="Flagell_FliJ"/>
</dbReference>
<feature type="coiled-coil region" evidence="11">
    <location>
        <begin position="70"/>
        <end position="100"/>
    </location>
</feature>
<dbReference type="GO" id="GO:0009288">
    <property type="term" value="C:bacterial-type flagellum"/>
    <property type="evidence" value="ECO:0007669"/>
    <property type="project" value="InterPro"/>
</dbReference>
<dbReference type="OrthoDB" id="7273723at2"/>
<evidence type="ECO:0000256" key="8">
    <source>
        <dbReference type="ARBA" id="ARBA00022927"/>
    </source>
</evidence>
<evidence type="ECO:0000256" key="10">
    <source>
        <dbReference type="ARBA" id="ARBA00023225"/>
    </source>
</evidence>
<dbReference type="Proteomes" id="UP000217076">
    <property type="component" value="Unassembled WGS sequence"/>
</dbReference>
<keyword evidence="4" id="KW-0813">Transport</keyword>
<dbReference type="GO" id="GO:0005886">
    <property type="term" value="C:plasma membrane"/>
    <property type="evidence" value="ECO:0007669"/>
    <property type="project" value="UniProtKB-SubCell"/>
</dbReference>
<keyword evidence="7" id="KW-1005">Bacterial flagellum biogenesis</keyword>
<reference evidence="13" key="1">
    <citation type="submission" date="2016-10" db="EMBL/GenBank/DDBJ databases">
        <authorList>
            <person name="Varghese N."/>
            <person name="Submissions S."/>
        </authorList>
    </citation>
    <scope>NUCLEOTIDE SEQUENCE [LARGE SCALE GENOMIC DNA]</scope>
    <source>
        <strain evidence="13">930I</strain>
    </source>
</reference>
<sequence length="144" mass="16203">MARDLATVIRLRQWEVDEQRRALAEWLAAEQRALDLQAALAEGLKAEQRIAAGNPMTSGLTYGPFATAYLAKQEELAQALANTRARIQQTQDRLAETFKELKTFEIAQAARDERARKELARKDQMVLDEVALNLHRRQGKTAGS</sequence>
<keyword evidence="8" id="KW-0653">Protein transport</keyword>
<gene>
    <name evidence="12" type="ORF">SAMN05421742_107157</name>
</gene>
<dbReference type="Gene3D" id="1.10.287.1700">
    <property type="match status" value="1"/>
</dbReference>
<evidence type="ECO:0000256" key="6">
    <source>
        <dbReference type="ARBA" id="ARBA00022500"/>
    </source>
</evidence>
<name>A0A1G8D1Y3_9PROT</name>
<comment type="subcellular location">
    <subcellularLocation>
        <location evidence="1">Cell membrane</location>
        <topology evidence="1">Peripheral membrane protein</topology>
        <orientation evidence="1">Cytoplasmic side</orientation>
    </subcellularLocation>
</comment>
<keyword evidence="6" id="KW-0145">Chemotaxis</keyword>
<dbReference type="AlphaFoldDB" id="A0A1G8D1Y3"/>
<evidence type="ECO:0000256" key="1">
    <source>
        <dbReference type="ARBA" id="ARBA00004413"/>
    </source>
</evidence>
<keyword evidence="11" id="KW-0175">Coiled coil</keyword>
<dbReference type="RefSeq" id="WP_092620161.1">
    <property type="nucleotide sequence ID" value="NZ_FNCV01000007.1"/>
</dbReference>
<keyword evidence="9" id="KW-0472">Membrane</keyword>
<proteinExistence type="inferred from homology"/>
<dbReference type="GO" id="GO:0006935">
    <property type="term" value="P:chemotaxis"/>
    <property type="evidence" value="ECO:0007669"/>
    <property type="project" value="UniProtKB-KW"/>
</dbReference>
<keyword evidence="12" id="KW-0966">Cell projection</keyword>
<dbReference type="STRING" id="83401.SAMN05421742_107157"/>
<comment type="similarity">
    <text evidence="2">Belongs to the FliJ family.</text>
</comment>
<evidence type="ECO:0000256" key="9">
    <source>
        <dbReference type="ARBA" id="ARBA00023136"/>
    </source>
</evidence>
<dbReference type="EMBL" id="FNCV01000007">
    <property type="protein sequence ID" value="SDH51692.1"/>
    <property type="molecule type" value="Genomic_DNA"/>
</dbReference>
<keyword evidence="12" id="KW-0282">Flagellum</keyword>
<evidence type="ECO:0000256" key="3">
    <source>
        <dbReference type="ARBA" id="ARBA00020392"/>
    </source>
</evidence>
<dbReference type="GO" id="GO:0015031">
    <property type="term" value="P:protein transport"/>
    <property type="evidence" value="ECO:0007669"/>
    <property type="project" value="UniProtKB-KW"/>
</dbReference>
<keyword evidence="10" id="KW-1006">Bacterial flagellum protein export</keyword>
<evidence type="ECO:0000256" key="4">
    <source>
        <dbReference type="ARBA" id="ARBA00022448"/>
    </source>
</evidence>
<dbReference type="GO" id="GO:0071973">
    <property type="term" value="P:bacterial-type flagellum-dependent cell motility"/>
    <property type="evidence" value="ECO:0007669"/>
    <property type="project" value="InterPro"/>
</dbReference>
<protein>
    <recommendedName>
        <fullName evidence="3">Flagellar FliJ protein</fullName>
    </recommendedName>
</protein>
<dbReference type="Pfam" id="PF02050">
    <property type="entry name" value="FliJ"/>
    <property type="match status" value="1"/>
</dbReference>
<organism evidence="12 13">
    <name type="scientific">Roseospirillum parvum</name>
    <dbReference type="NCBI Taxonomy" id="83401"/>
    <lineage>
        <taxon>Bacteria</taxon>
        <taxon>Pseudomonadati</taxon>
        <taxon>Pseudomonadota</taxon>
        <taxon>Alphaproteobacteria</taxon>
        <taxon>Rhodospirillales</taxon>
        <taxon>Rhodospirillaceae</taxon>
        <taxon>Roseospirillum</taxon>
    </lineage>
</organism>
<dbReference type="InterPro" id="IPR053716">
    <property type="entry name" value="Flag_assembly_chemotaxis_eff"/>
</dbReference>
<evidence type="ECO:0000256" key="7">
    <source>
        <dbReference type="ARBA" id="ARBA00022795"/>
    </source>
</evidence>
<evidence type="ECO:0000256" key="11">
    <source>
        <dbReference type="SAM" id="Coils"/>
    </source>
</evidence>
<dbReference type="GO" id="GO:0044781">
    <property type="term" value="P:bacterial-type flagellum organization"/>
    <property type="evidence" value="ECO:0007669"/>
    <property type="project" value="UniProtKB-KW"/>
</dbReference>
<keyword evidence="12" id="KW-0969">Cilium</keyword>